<evidence type="ECO:0000256" key="2">
    <source>
        <dbReference type="ARBA" id="ARBA00022617"/>
    </source>
</evidence>
<evidence type="ECO:0000256" key="4">
    <source>
        <dbReference type="ARBA" id="ARBA00023002"/>
    </source>
</evidence>
<comment type="pathway">
    <text evidence="1">Nitrogen metabolism.</text>
</comment>
<dbReference type="GO" id="GO:0051536">
    <property type="term" value="F:iron-sulfur cluster binding"/>
    <property type="evidence" value="ECO:0007669"/>
    <property type="project" value="UniProtKB-KW"/>
</dbReference>
<gene>
    <name evidence="7" type="ORF">VZ94_21055</name>
</gene>
<keyword evidence="3" id="KW-0479">Metal-binding</keyword>
<sequence>MDFRCLFFCLIKPVEVEMTQKIVIIGNGMVGQYFLASLVASPAREQFDIITFCEEPRPAYDRVHLSSYFSGTSAEELSLVAPDFFSNHGIQIHLGDKALV</sequence>
<reference evidence="8" key="1">
    <citation type="submission" date="2015-03" db="EMBL/GenBank/DDBJ databases">
        <title>Draft genome sequence of a novel methanotroph (Sn10-6) isolated from flooded ricefield rhizosphere in India.</title>
        <authorList>
            <person name="Pandit P.S."/>
            <person name="Pore S.D."/>
            <person name="Arora P."/>
            <person name="Kapse N.G."/>
            <person name="Dhakephalkar P.K."/>
            <person name="Rahalkar M.C."/>
        </authorList>
    </citation>
    <scope>NUCLEOTIDE SEQUENCE [LARGE SCALE GENOMIC DNA]</scope>
    <source>
        <strain evidence="8">Sn10-6</strain>
    </source>
</reference>
<dbReference type="InterPro" id="IPR052034">
    <property type="entry name" value="NasD-like"/>
</dbReference>
<accession>A0A0F3IE03</accession>
<dbReference type="EMBL" id="LAJX01000324">
    <property type="protein sequence ID" value="KJV05035.1"/>
    <property type="molecule type" value="Genomic_DNA"/>
</dbReference>
<keyword evidence="5" id="KW-0408">Iron</keyword>
<evidence type="ECO:0000256" key="6">
    <source>
        <dbReference type="ARBA" id="ARBA00023014"/>
    </source>
</evidence>
<keyword evidence="6" id="KW-0411">Iron-sulfur</keyword>
<evidence type="ECO:0000256" key="5">
    <source>
        <dbReference type="ARBA" id="ARBA00023004"/>
    </source>
</evidence>
<evidence type="ECO:0000313" key="7">
    <source>
        <dbReference type="EMBL" id="KJV05035.1"/>
    </source>
</evidence>
<reference evidence="7 8" key="2">
    <citation type="journal article" date="2016" name="Microb. Ecol.">
        <title>Genome Characteristics of a Novel Type I Methanotroph (Sn10-6) Isolated from a Flooded Indian Rice Field.</title>
        <authorList>
            <person name="Rahalkar M.C."/>
            <person name="Pandit P.S."/>
            <person name="Dhakephalkar P.K."/>
            <person name="Pore S."/>
            <person name="Arora P."/>
            <person name="Kapse N."/>
        </authorList>
    </citation>
    <scope>NUCLEOTIDE SEQUENCE [LARGE SCALE GENOMIC DNA]</scope>
    <source>
        <strain evidence="7 8">Sn10-6</strain>
    </source>
</reference>
<protein>
    <recommendedName>
        <fullName evidence="9">FAD/NAD(P)-binding domain-containing protein</fullName>
    </recommendedName>
</protein>
<name>A0A0F3IE03_9GAMM</name>
<keyword evidence="2" id="KW-0349">Heme</keyword>
<keyword evidence="8" id="KW-1185">Reference proteome</keyword>
<keyword evidence="4" id="KW-0560">Oxidoreductase</keyword>
<dbReference type="AlphaFoldDB" id="A0A0F3IE03"/>
<dbReference type="Proteomes" id="UP000033684">
    <property type="component" value="Unassembled WGS sequence"/>
</dbReference>
<dbReference type="PANTHER" id="PTHR43809">
    <property type="entry name" value="NITRITE REDUCTASE (NADH) LARGE SUBUNIT"/>
    <property type="match status" value="1"/>
</dbReference>
<organism evidence="7 8">
    <name type="scientific">Methylocucumis oryzae</name>
    <dbReference type="NCBI Taxonomy" id="1632867"/>
    <lineage>
        <taxon>Bacteria</taxon>
        <taxon>Pseudomonadati</taxon>
        <taxon>Pseudomonadota</taxon>
        <taxon>Gammaproteobacteria</taxon>
        <taxon>Methylococcales</taxon>
        <taxon>Methylococcaceae</taxon>
        <taxon>Methylocucumis</taxon>
    </lineage>
</organism>
<evidence type="ECO:0000313" key="8">
    <source>
        <dbReference type="Proteomes" id="UP000033684"/>
    </source>
</evidence>
<dbReference type="GO" id="GO:0046872">
    <property type="term" value="F:metal ion binding"/>
    <property type="evidence" value="ECO:0007669"/>
    <property type="project" value="UniProtKB-KW"/>
</dbReference>
<proteinExistence type="predicted"/>
<dbReference type="SUPFAM" id="SSF51905">
    <property type="entry name" value="FAD/NAD(P)-binding domain"/>
    <property type="match status" value="1"/>
</dbReference>
<dbReference type="PATRIC" id="fig|1632867.3.peg.3864"/>
<evidence type="ECO:0000256" key="1">
    <source>
        <dbReference type="ARBA" id="ARBA00004909"/>
    </source>
</evidence>
<evidence type="ECO:0008006" key="9">
    <source>
        <dbReference type="Google" id="ProtNLM"/>
    </source>
</evidence>
<dbReference type="PANTHER" id="PTHR43809:SF1">
    <property type="entry name" value="NITRITE REDUCTASE (NADH) LARGE SUBUNIT"/>
    <property type="match status" value="1"/>
</dbReference>
<dbReference type="Gene3D" id="3.50.50.60">
    <property type="entry name" value="FAD/NAD(P)-binding domain"/>
    <property type="match status" value="1"/>
</dbReference>
<evidence type="ECO:0000256" key="3">
    <source>
        <dbReference type="ARBA" id="ARBA00022723"/>
    </source>
</evidence>
<dbReference type="InterPro" id="IPR036188">
    <property type="entry name" value="FAD/NAD-bd_sf"/>
</dbReference>
<dbReference type="GO" id="GO:0016491">
    <property type="term" value="F:oxidoreductase activity"/>
    <property type="evidence" value="ECO:0007669"/>
    <property type="project" value="UniProtKB-KW"/>
</dbReference>
<comment type="caution">
    <text evidence="7">The sequence shown here is derived from an EMBL/GenBank/DDBJ whole genome shotgun (WGS) entry which is preliminary data.</text>
</comment>